<feature type="binding site" evidence="3">
    <location>
        <begin position="162"/>
        <end position="170"/>
    </location>
    <ligand>
        <name>GTP</name>
        <dbReference type="ChEBI" id="CHEBI:37565"/>
    </ligand>
</feature>
<feature type="domain" description="EngC GTPase" evidence="5">
    <location>
        <begin position="69"/>
        <end position="218"/>
    </location>
</feature>
<evidence type="ECO:0000256" key="3">
    <source>
        <dbReference type="HAMAP-Rule" id="MF_01820"/>
    </source>
</evidence>
<feature type="binding site" evidence="3">
    <location>
        <position position="243"/>
    </location>
    <ligand>
        <name>Zn(2+)</name>
        <dbReference type="ChEBI" id="CHEBI:29105"/>
    </ligand>
</feature>
<proteinExistence type="inferred from homology"/>
<dbReference type="GO" id="GO:0005737">
    <property type="term" value="C:cytoplasm"/>
    <property type="evidence" value="ECO:0007669"/>
    <property type="project" value="UniProtKB-SubCell"/>
</dbReference>
<dbReference type="Gene3D" id="1.10.40.50">
    <property type="entry name" value="Probable gtpase engc, domain 3"/>
    <property type="match status" value="1"/>
</dbReference>
<keyword evidence="3" id="KW-0479">Metal-binding</keyword>
<dbReference type="PROSITE" id="PS50936">
    <property type="entry name" value="ENGC_GTPASE"/>
    <property type="match status" value="1"/>
</dbReference>
<comment type="cofactor">
    <cofactor evidence="3">
        <name>Zn(2+)</name>
        <dbReference type="ChEBI" id="CHEBI:29105"/>
    </cofactor>
    <text evidence="3">Binds 1 zinc ion per subunit.</text>
</comment>
<keyword evidence="3" id="KW-0694">RNA-binding</keyword>
<dbReference type="InterPro" id="IPR027417">
    <property type="entry name" value="P-loop_NTPase"/>
</dbReference>
<dbReference type="GO" id="GO:0003924">
    <property type="term" value="F:GTPase activity"/>
    <property type="evidence" value="ECO:0007669"/>
    <property type="project" value="UniProtKB-UniRule"/>
</dbReference>
<dbReference type="Pfam" id="PF03193">
    <property type="entry name" value="RsgA_GTPase"/>
    <property type="match status" value="1"/>
</dbReference>
<dbReference type="SUPFAM" id="SSF52540">
    <property type="entry name" value="P-loop containing nucleoside triphosphate hydrolases"/>
    <property type="match status" value="1"/>
</dbReference>
<dbReference type="GO" id="GO:0005525">
    <property type="term" value="F:GTP binding"/>
    <property type="evidence" value="ECO:0007669"/>
    <property type="project" value="UniProtKB-UniRule"/>
</dbReference>
<dbReference type="HAMAP" id="MF_01820">
    <property type="entry name" value="GTPase_RsgA"/>
    <property type="match status" value="1"/>
</dbReference>
<keyword evidence="8" id="KW-1185">Reference proteome</keyword>
<keyword evidence="3" id="KW-0378">Hydrolase</keyword>
<keyword evidence="3" id="KW-0690">Ribosome biogenesis</keyword>
<evidence type="ECO:0000256" key="1">
    <source>
        <dbReference type="ARBA" id="ARBA00022741"/>
    </source>
</evidence>
<evidence type="ECO:0000259" key="6">
    <source>
        <dbReference type="PROSITE" id="PS51721"/>
    </source>
</evidence>
<evidence type="ECO:0000313" key="8">
    <source>
        <dbReference type="Proteomes" id="UP001164706"/>
    </source>
</evidence>
<evidence type="ECO:0000256" key="4">
    <source>
        <dbReference type="SAM" id="MobiDB-lite"/>
    </source>
</evidence>
<feature type="binding site" evidence="3">
    <location>
        <begin position="108"/>
        <end position="111"/>
    </location>
    <ligand>
        <name>GTP</name>
        <dbReference type="ChEBI" id="CHEBI:37565"/>
    </ligand>
</feature>
<feature type="binding site" evidence="3">
    <location>
        <position position="250"/>
    </location>
    <ligand>
        <name>Zn(2+)</name>
        <dbReference type="ChEBI" id="CHEBI:29105"/>
    </ligand>
</feature>
<name>A0A9E8MJ70_9MICO</name>
<dbReference type="PANTHER" id="PTHR32120">
    <property type="entry name" value="SMALL RIBOSOMAL SUBUNIT BIOGENESIS GTPASE RSGA"/>
    <property type="match status" value="1"/>
</dbReference>
<dbReference type="PROSITE" id="PS51721">
    <property type="entry name" value="G_CP"/>
    <property type="match status" value="1"/>
</dbReference>
<dbReference type="GO" id="GO:0046872">
    <property type="term" value="F:metal ion binding"/>
    <property type="evidence" value="ECO:0007669"/>
    <property type="project" value="UniProtKB-KW"/>
</dbReference>
<gene>
    <name evidence="3 7" type="primary">rsgA</name>
    <name evidence="7" type="ORF">OVN18_08085</name>
</gene>
<keyword evidence="3" id="KW-0699">rRNA-binding</keyword>
<organism evidence="7 8">
    <name type="scientific">Microcella daejeonensis</name>
    <dbReference type="NCBI Taxonomy" id="2994971"/>
    <lineage>
        <taxon>Bacteria</taxon>
        <taxon>Bacillati</taxon>
        <taxon>Actinomycetota</taxon>
        <taxon>Actinomycetes</taxon>
        <taxon>Micrococcales</taxon>
        <taxon>Microbacteriaceae</taxon>
        <taxon>Microcella</taxon>
    </lineage>
</organism>
<dbReference type="Gene3D" id="3.40.50.300">
    <property type="entry name" value="P-loop containing nucleotide triphosphate hydrolases"/>
    <property type="match status" value="1"/>
</dbReference>
<dbReference type="RefSeq" id="WP_267780202.1">
    <property type="nucleotide sequence ID" value="NZ_CP113089.1"/>
</dbReference>
<comment type="similarity">
    <text evidence="3">Belongs to the TRAFAC class YlqF/YawG GTPase family. RsgA subfamily.</text>
</comment>
<dbReference type="GO" id="GO:0019843">
    <property type="term" value="F:rRNA binding"/>
    <property type="evidence" value="ECO:0007669"/>
    <property type="project" value="UniProtKB-KW"/>
</dbReference>
<dbReference type="Proteomes" id="UP001164706">
    <property type="component" value="Chromosome"/>
</dbReference>
<sequence length="313" mass="33421">MRVDRNRIRLTRLGCVETALPVTPALSALGLAVGDIVRFTPYGEIERLPRTSRLARATSAPPFTQVLAANIDVVLLALPAPAGPRPHVIERLAALGWASGAKPCFLVTKADLVTGEALAELRGAMEGLAPGIPIIVTSADDGSGVQELRDLIAQHGTAVIIGHSGVGKSSLLNALLGTDAQAVGATRERDLKGRHTTTHRELVELPGGGCLIDTPGVRELGMEVEAGDLERVFDDVAQVAAACRFSDCTHAHEPGCAVVAAVADGALDADRLSSMQHLEREARHHEAKRGPQQRDKDREWTRKSREYRRARGH</sequence>
<dbReference type="InterPro" id="IPR004881">
    <property type="entry name" value="Ribosome_biogen_GTPase_RsgA"/>
</dbReference>
<protein>
    <recommendedName>
        <fullName evidence="3">Small ribosomal subunit biogenesis GTPase RsgA</fullName>
        <ecNumber evidence="3">3.6.1.-</ecNumber>
    </recommendedName>
</protein>
<dbReference type="GO" id="GO:0042274">
    <property type="term" value="P:ribosomal small subunit biogenesis"/>
    <property type="evidence" value="ECO:0007669"/>
    <property type="project" value="UniProtKB-UniRule"/>
</dbReference>
<dbReference type="EMBL" id="CP113089">
    <property type="protein sequence ID" value="WAB80532.1"/>
    <property type="molecule type" value="Genomic_DNA"/>
</dbReference>
<feature type="binding site" evidence="3">
    <location>
        <position position="248"/>
    </location>
    <ligand>
        <name>Zn(2+)</name>
        <dbReference type="ChEBI" id="CHEBI:29105"/>
    </ligand>
</feature>
<dbReference type="AlphaFoldDB" id="A0A9E8MJ70"/>
<reference evidence="7" key="1">
    <citation type="submission" date="2022-11" db="EMBL/GenBank/DDBJ databases">
        <title>Description of Microcella daejonensis nov. sp, isolated from riverside soil.</title>
        <authorList>
            <person name="Molina K.M."/>
            <person name="Kim S.B."/>
        </authorList>
    </citation>
    <scope>NUCLEOTIDE SEQUENCE</scope>
    <source>
        <strain evidence="7">MMS21-STM12</strain>
    </source>
</reference>
<evidence type="ECO:0000313" key="7">
    <source>
        <dbReference type="EMBL" id="WAB80532.1"/>
    </source>
</evidence>
<dbReference type="EC" id="3.6.1.-" evidence="3"/>
<accession>A0A9E8MJ70</accession>
<dbReference type="KEGG" id="mdb:OVN18_08085"/>
<keyword evidence="2 3" id="KW-0342">GTP-binding</keyword>
<evidence type="ECO:0000256" key="2">
    <source>
        <dbReference type="ARBA" id="ARBA00023134"/>
    </source>
</evidence>
<evidence type="ECO:0000259" key="5">
    <source>
        <dbReference type="PROSITE" id="PS50936"/>
    </source>
</evidence>
<feature type="domain" description="CP-type G" evidence="6">
    <location>
        <begin position="55"/>
        <end position="220"/>
    </location>
</feature>
<keyword evidence="1 3" id="KW-0547">Nucleotide-binding</keyword>
<dbReference type="InterPro" id="IPR030378">
    <property type="entry name" value="G_CP_dom"/>
</dbReference>
<dbReference type="CDD" id="cd01854">
    <property type="entry name" value="YjeQ_EngC"/>
    <property type="match status" value="1"/>
</dbReference>
<comment type="subunit">
    <text evidence="3">Monomer. Associates with 30S ribosomal subunit, binds 16S rRNA.</text>
</comment>
<feature type="region of interest" description="Disordered" evidence="4">
    <location>
        <begin position="279"/>
        <end position="313"/>
    </location>
</feature>
<comment type="subcellular location">
    <subcellularLocation>
        <location evidence="3">Cytoplasm</location>
    </subcellularLocation>
</comment>
<keyword evidence="3" id="KW-0862">Zinc</keyword>
<dbReference type="InterPro" id="IPR010914">
    <property type="entry name" value="RsgA_GTPase_dom"/>
</dbReference>
<feature type="binding site" evidence="3">
    <location>
        <position position="256"/>
    </location>
    <ligand>
        <name>Zn(2+)</name>
        <dbReference type="ChEBI" id="CHEBI:29105"/>
    </ligand>
</feature>
<keyword evidence="3" id="KW-0963">Cytoplasm</keyword>
<comment type="function">
    <text evidence="3">One of several proteins that assist in the late maturation steps of the functional core of the 30S ribosomal subunit. Helps release RbfA from mature subunits. May play a role in the assembly of ribosomal proteins into the subunit. Circularly permuted GTPase that catalyzes slow GTP hydrolysis, GTPase activity is stimulated by the 30S ribosomal subunit.</text>
</comment>
<dbReference type="NCBIfam" id="TIGR00157">
    <property type="entry name" value="ribosome small subunit-dependent GTPase A"/>
    <property type="match status" value="1"/>
</dbReference>